<dbReference type="Pfam" id="PF20150">
    <property type="entry name" value="2EXR"/>
    <property type="match status" value="1"/>
</dbReference>
<name>A0A9P9AN27_9HYPO</name>
<keyword evidence="3" id="KW-1185">Reference proteome</keyword>
<protein>
    <recommendedName>
        <fullName evidence="1">2EXR domain-containing protein</fullName>
    </recommendedName>
</protein>
<evidence type="ECO:0000259" key="1">
    <source>
        <dbReference type="Pfam" id="PF20150"/>
    </source>
</evidence>
<sequence length="352" mass="41462">MPYTAFRLFSSLPSELRLTIWQYAVRPIHGGRGGIQNFSIFYNNHVMDEGSEALHRRLPCWGTEGLRYYTAAVSTAKATNRSAYLWDAGLWTACWESRMVMMDSFEMSHWNETRRHLDEYWEGVTWYYATELGRRERSEFAVPTTAPALQHGGEDWELVVRPSHDAFKLDLASLETLLPRSHYDHHWGSLQLDNIFQDLPFSSIFRGCALVRNIILEFDSSWNRDWPEREDDFCELANELSPRGFVANLITEIVENKSDYFIWLIDRGKHQSIHEGGEQKIFYDLDSEFVETMPEHDEYWHEEQSAAYFIRKLNQLGEDHWTLSYNPDFELDADPWRYCLIERIGILGYRGE</sequence>
<evidence type="ECO:0000313" key="3">
    <source>
        <dbReference type="Proteomes" id="UP000777438"/>
    </source>
</evidence>
<proteinExistence type="predicted"/>
<dbReference type="OrthoDB" id="3596450at2759"/>
<dbReference type="Proteomes" id="UP000777438">
    <property type="component" value="Unassembled WGS sequence"/>
</dbReference>
<reference evidence="2 3" key="1">
    <citation type="journal article" date="2021" name="Nat. Commun.">
        <title>Genetic determinants of endophytism in the Arabidopsis root mycobiome.</title>
        <authorList>
            <person name="Mesny F."/>
            <person name="Miyauchi S."/>
            <person name="Thiergart T."/>
            <person name="Pickel B."/>
            <person name="Atanasova L."/>
            <person name="Karlsson M."/>
            <person name="Huettel B."/>
            <person name="Barry K.W."/>
            <person name="Haridas S."/>
            <person name="Chen C."/>
            <person name="Bauer D."/>
            <person name="Andreopoulos W."/>
            <person name="Pangilinan J."/>
            <person name="LaButti K."/>
            <person name="Riley R."/>
            <person name="Lipzen A."/>
            <person name="Clum A."/>
            <person name="Drula E."/>
            <person name="Henrissat B."/>
            <person name="Kohler A."/>
            <person name="Grigoriev I.V."/>
            <person name="Martin F.M."/>
            <person name="Hacquard S."/>
        </authorList>
    </citation>
    <scope>NUCLEOTIDE SEQUENCE [LARGE SCALE GENOMIC DNA]</scope>
    <source>
        <strain evidence="2 3">MPI-CAGE-CH-0241</strain>
    </source>
</reference>
<dbReference type="EMBL" id="JAGPYM010000014">
    <property type="protein sequence ID" value="KAH6887499.1"/>
    <property type="molecule type" value="Genomic_DNA"/>
</dbReference>
<dbReference type="AlphaFoldDB" id="A0A9P9AN27"/>
<feature type="domain" description="2EXR" evidence="1">
    <location>
        <begin position="6"/>
        <end position="105"/>
    </location>
</feature>
<organism evidence="2 3">
    <name type="scientific">Thelonectria olida</name>
    <dbReference type="NCBI Taxonomy" id="1576542"/>
    <lineage>
        <taxon>Eukaryota</taxon>
        <taxon>Fungi</taxon>
        <taxon>Dikarya</taxon>
        <taxon>Ascomycota</taxon>
        <taxon>Pezizomycotina</taxon>
        <taxon>Sordariomycetes</taxon>
        <taxon>Hypocreomycetidae</taxon>
        <taxon>Hypocreales</taxon>
        <taxon>Nectriaceae</taxon>
        <taxon>Thelonectria</taxon>
    </lineage>
</organism>
<evidence type="ECO:0000313" key="2">
    <source>
        <dbReference type="EMBL" id="KAH6887499.1"/>
    </source>
</evidence>
<comment type="caution">
    <text evidence="2">The sequence shown here is derived from an EMBL/GenBank/DDBJ whole genome shotgun (WGS) entry which is preliminary data.</text>
</comment>
<gene>
    <name evidence="2" type="ORF">B0T10DRAFT_574542</name>
</gene>
<dbReference type="InterPro" id="IPR045518">
    <property type="entry name" value="2EXR"/>
</dbReference>
<accession>A0A9P9AN27</accession>